<evidence type="ECO:0000313" key="2">
    <source>
        <dbReference type="EMBL" id="KAK1731853.1"/>
    </source>
</evidence>
<keyword evidence="3" id="KW-1185">Reference proteome</keyword>
<name>A0AAD8XR11_GLOAC</name>
<feature type="chain" id="PRO_5042176908" evidence="1">
    <location>
        <begin position="21"/>
        <end position="76"/>
    </location>
</feature>
<proteinExistence type="predicted"/>
<dbReference type="AlphaFoldDB" id="A0AAD8XR11"/>
<accession>A0AAD8XR11</accession>
<organism evidence="2 3">
    <name type="scientific">Glomerella acutata</name>
    <name type="common">Colletotrichum acutatum</name>
    <dbReference type="NCBI Taxonomy" id="27357"/>
    <lineage>
        <taxon>Eukaryota</taxon>
        <taxon>Fungi</taxon>
        <taxon>Dikarya</taxon>
        <taxon>Ascomycota</taxon>
        <taxon>Pezizomycotina</taxon>
        <taxon>Sordariomycetes</taxon>
        <taxon>Hypocreomycetidae</taxon>
        <taxon>Glomerellales</taxon>
        <taxon>Glomerellaceae</taxon>
        <taxon>Colletotrichum</taxon>
        <taxon>Colletotrichum acutatum species complex</taxon>
    </lineage>
</organism>
<dbReference type="Proteomes" id="UP001244207">
    <property type="component" value="Unassembled WGS sequence"/>
</dbReference>
<evidence type="ECO:0000313" key="3">
    <source>
        <dbReference type="Proteomes" id="UP001244207"/>
    </source>
</evidence>
<gene>
    <name evidence="2" type="ORF">BDZ83DRAFT_7072</name>
</gene>
<dbReference type="EMBL" id="JAHMHS010000001">
    <property type="protein sequence ID" value="KAK1731853.1"/>
    <property type="molecule type" value="Genomic_DNA"/>
</dbReference>
<feature type="signal peptide" evidence="1">
    <location>
        <begin position="1"/>
        <end position="20"/>
    </location>
</feature>
<keyword evidence="1" id="KW-0732">Signal</keyword>
<protein>
    <submittedName>
        <fullName evidence="2">Uncharacterized protein</fullName>
    </submittedName>
</protein>
<dbReference type="RefSeq" id="XP_060371908.1">
    <property type="nucleotide sequence ID" value="XM_060511543.1"/>
</dbReference>
<evidence type="ECO:0000256" key="1">
    <source>
        <dbReference type="SAM" id="SignalP"/>
    </source>
</evidence>
<dbReference type="GeneID" id="85395441"/>
<comment type="caution">
    <text evidence="2">The sequence shown here is derived from an EMBL/GenBank/DDBJ whole genome shotgun (WGS) entry which is preliminary data.</text>
</comment>
<reference evidence="2" key="1">
    <citation type="submission" date="2021-12" db="EMBL/GenBank/DDBJ databases">
        <title>Comparative genomics, transcriptomics and evolutionary studies reveal genomic signatures of adaptation to plant cell wall in hemibiotrophic fungi.</title>
        <authorList>
            <consortium name="DOE Joint Genome Institute"/>
            <person name="Baroncelli R."/>
            <person name="Diaz J.F."/>
            <person name="Benocci T."/>
            <person name="Peng M."/>
            <person name="Battaglia E."/>
            <person name="Haridas S."/>
            <person name="Andreopoulos W."/>
            <person name="Labutti K."/>
            <person name="Pangilinan J."/>
            <person name="Floch G.L."/>
            <person name="Makela M.R."/>
            <person name="Henrissat B."/>
            <person name="Grigoriev I.V."/>
            <person name="Crouch J.A."/>
            <person name="De Vries R.P."/>
            <person name="Sukno S.A."/>
            <person name="Thon M.R."/>
        </authorList>
    </citation>
    <scope>NUCLEOTIDE SEQUENCE</scope>
    <source>
        <strain evidence="2">CBS 112980</strain>
    </source>
</reference>
<sequence length="76" mass="8419">MSYSCQVALVFLMGVGRLQSAPIPTRPGKAAVRGPILRAGFPDARLSKDLWRQEADCATQGLWQYRVFSFSNCTLI</sequence>